<proteinExistence type="inferred from homology"/>
<feature type="transmembrane region" description="Helical" evidence="6">
    <location>
        <begin position="143"/>
        <end position="164"/>
    </location>
</feature>
<dbReference type="EMBL" id="NEVT01000004">
    <property type="protein sequence ID" value="OZI78416.1"/>
    <property type="molecule type" value="Genomic_DNA"/>
</dbReference>
<keyword evidence="5 6" id="KW-0472">Membrane</keyword>
<evidence type="ECO:0000256" key="3">
    <source>
        <dbReference type="ARBA" id="ARBA00022692"/>
    </source>
</evidence>
<comment type="caution">
    <text evidence="8">The sequence shown here is derived from an EMBL/GenBank/DDBJ whole genome shotgun (WGS) entry which is preliminary data.</text>
</comment>
<dbReference type="Pfam" id="PF04138">
    <property type="entry name" value="GtrA_DPMS_TM"/>
    <property type="match status" value="1"/>
</dbReference>
<evidence type="ECO:0000313" key="8">
    <source>
        <dbReference type="EMBL" id="OZI78416.1"/>
    </source>
</evidence>
<comment type="similarity">
    <text evidence="2">Belongs to the GtrA family.</text>
</comment>
<accession>A0A261VWD0</accession>
<evidence type="ECO:0000256" key="1">
    <source>
        <dbReference type="ARBA" id="ARBA00004141"/>
    </source>
</evidence>
<protein>
    <submittedName>
        <fullName evidence="8">Sugar translocase</fullName>
    </submittedName>
</protein>
<reference evidence="9" key="1">
    <citation type="submission" date="2017-05" db="EMBL/GenBank/DDBJ databases">
        <title>Complete and WGS of Bordetella genogroups.</title>
        <authorList>
            <person name="Spilker T."/>
            <person name="Lipuma J."/>
        </authorList>
    </citation>
    <scope>NUCLEOTIDE SEQUENCE [LARGE SCALE GENOMIC DNA]</scope>
    <source>
        <strain evidence="9">AU8256</strain>
    </source>
</reference>
<organism evidence="8 9">
    <name type="scientific">Bordetella genomosp. 2</name>
    <dbReference type="NCBI Taxonomy" id="1983456"/>
    <lineage>
        <taxon>Bacteria</taxon>
        <taxon>Pseudomonadati</taxon>
        <taxon>Pseudomonadota</taxon>
        <taxon>Betaproteobacteria</taxon>
        <taxon>Burkholderiales</taxon>
        <taxon>Alcaligenaceae</taxon>
        <taxon>Bordetella</taxon>
    </lineage>
</organism>
<dbReference type="InterPro" id="IPR007267">
    <property type="entry name" value="GtrA_DPMS_TM"/>
</dbReference>
<feature type="transmembrane region" description="Helical" evidence="6">
    <location>
        <begin position="78"/>
        <end position="95"/>
    </location>
</feature>
<gene>
    <name evidence="8" type="ORF">CAL24_09885</name>
</gene>
<comment type="subcellular location">
    <subcellularLocation>
        <location evidence="1">Membrane</location>
        <topology evidence="1">Multi-pass membrane protein</topology>
    </subcellularLocation>
</comment>
<evidence type="ECO:0000256" key="2">
    <source>
        <dbReference type="ARBA" id="ARBA00009399"/>
    </source>
</evidence>
<evidence type="ECO:0000313" key="9">
    <source>
        <dbReference type="Proteomes" id="UP000215633"/>
    </source>
</evidence>
<dbReference type="PANTHER" id="PTHR38459:SF1">
    <property type="entry name" value="PROPHAGE BACTOPRENOL-LINKED GLUCOSE TRANSLOCASE HOMOLOG"/>
    <property type="match status" value="1"/>
</dbReference>
<dbReference type="GO" id="GO:0005886">
    <property type="term" value="C:plasma membrane"/>
    <property type="evidence" value="ECO:0007669"/>
    <property type="project" value="TreeGrafter"/>
</dbReference>
<dbReference type="AlphaFoldDB" id="A0A261VWD0"/>
<keyword evidence="4 6" id="KW-1133">Transmembrane helix</keyword>
<evidence type="ECO:0000256" key="4">
    <source>
        <dbReference type="ARBA" id="ARBA00022989"/>
    </source>
</evidence>
<keyword evidence="9" id="KW-1185">Reference proteome</keyword>
<name>A0A261VWD0_9BORD</name>
<feature type="domain" description="GtrA/DPMS transmembrane" evidence="7">
    <location>
        <begin position="51"/>
        <end position="165"/>
    </location>
</feature>
<evidence type="ECO:0000259" key="7">
    <source>
        <dbReference type="Pfam" id="PF04138"/>
    </source>
</evidence>
<feature type="transmembrane region" description="Helical" evidence="6">
    <location>
        <begin position="48"/>
        <end position="66"/>
    </location>
</feature>
<keyword evidence="3 6" id="KW-0812">Transmembrane</keyword>
<dbReference type="PANTHER" id="PTHR38459">
    <property type="entry name" value="PROPHAGE BACTOPRENOL-LINKED GLUCOSE TRANSLOCASE HOMOLOG"/>
    <property type="match status" value="1"/>
</dbReference>
<feature type="transmembrane region" description="Helical" evidence="6">
    <location>
        <begin position="115"/>
        <end position="137"/>
    </location>
</feature>
<evidence type="ECO:0000256" key="6">
    <source>
        <dbReference type="SAM" id="Phobius"/>
    </source>
</evidence>
<evidence type="ECO:0000256" key="5">
    <source>
        <dbReference type="ARBA" id="ARBA00023136"/>
    </source>
</evidence>
<sequence length="171" mass="18833">MQHGGIDARIHAKIIATHDNALPPFPFPAPRLAAVHVRFSMRALIKQIGWFLCVGCAAAATHWAVAVGCVEQLGLPPLAANAIGWLVAFVVSFTGHYRLTFRHLASHWTVAARRFFLISACGFLLNEAAYAWLLHITRVRYDALLALILLGLAALTFLASRLWAFRRRPGA</sequence>
<dbReference type="Proteomes" id="UP000215633">
    <property type="component" value="Unassembled WGS sequence"/>
</dbReference>
<dbReference type="GO" id="GO:0000271">
    <property type="term" value="P:polysaccharide biosynthetic process"/>
    <property type="evidence" value="ECO:0007669"/>
    <property type="project" value="InterPro"/>
</dbReference>
<dbReference type="InterPro" id="IPR051401">
    <property type="entry name" value="GtrA_CellWall_Glycosyl"/>
</dbReference>